<dbReference type="Proteomes" id="UP000319557">
    <property type="component" value="Chromosome"/>
</dbReference>
<dbReference type="GO" id="GO:0016757">
    <property type="term" value="F:glycosyltransferase activity"/>
    <property type="evidence" value="ECO:0007669"/>
    <property type="project" value="InterPro"/>
</dbReference>
<reference evidence="1 2" key="1">
    <citation type="submission" date="2019-02" db="EMBL/GenBank/DDBJ databases">
        <title>Deep-cultivation of Planctomycetes and their phenomic and genomic characterization uncovers novel biology.</title>
        <authorList>
            <person name="Wiegand S."/>
            <person name="Jogler M."/>
            <person name="Boedeker C."/>
            <person name="Pinto D."/>
            <person name="Vollmers J."/>
            <person name="Rivas-Marin E."/>
            <person name="Kohn T."/>
            <person name="Peeters S.H."/>
            <person name="Heuer A."/>
            <person name="Rast P."/>
            <person name="Oberbeckmann S."/>
            <person name="Bunk B."/>
            <person name="Jeske O."/>
            <person name="Meyerdierks A."/>
            <person name="Storesund J.E."/>
            <person name="Kallscheuer N."/>
            <person name="Luecker S."/>
            <person name="Lage O.M."/>
            <person name="Pohl T."/>
            <person name="Merkel B.J."/>
            <person name="Hornburger P."/>
            <person name="Mueller R.-W."/>
            <person name="Bruemmer F."/>
            <person name="Labrenz M."/>
            <person name="Spormann A.M."/>
            <person name="Op den Camp H."/>
            <person name="Overmann J."/>
            <person name="Amann R."/>
            <person name="Jetten M.S.M."/>
            <person name="Mascher T."/>
            <person name="Medema M.H."/>
            <person name="Devos D.P."/>
            <person name="Kaster A.-K."/>
            <person name="Ovreas L."/>
            <person name="Rohde M."/>
            <person name="Galperin M.Y."/>
            <person name="Jogler C."/>
        </authorList>
    </citation>
    <scope>NUCLEOTIDE SEQUENCE [LARGE SCALE GENOMIC DNA]</scope>
    <source>
        <strain evidence="1 2">EC9</strain>
    </source>
</reference>
<evidence type="ECO:0000313" key="2">
    <source>
        <dbReference type="Proteomes" id="UP000319557"/>
    </source>
</evidence>
<gene>
    <name evidence="1" type="ORF">EC9_01620</name>
</gene>
<dbReference type="PANTHER" id="PTHR47483:SF1">
    <property type="entry name" value="BETA-ARABINOFURANOSYLTRANSFERASE RAY1"/>
    <property type="match status" value="1"/>
</dbReference>
<dbReference type="PANTHER" id="PTHR47483">
    <property type="entry name" value="BETA-ARABINOFURANOSYLTRANSFERASE RAY1"/>
    <property type="match status" value="1"/>
</dbReference>
<proteinExistence type="predicted"/>
<protein>
    <recommendedName>
        <fullName evidence="3">Glycosyl transferase family 2</fullName>
    </recommendedName>
</protein>
<sequence>MTPTTLPAARPSARLRKAEANARPLVTIFTVLKPFVGEADTHQRNALASWQMLGPDVEILLFSDTSIPDDLRARFTCLPCIATNEFGTPLLDDVFRVAADIARGSVRAFVNGDIVLDQRFTQSVRRLQDSDLASWLAIGQRTELDVPAAVQHPAAGWLDDCFQKCETQGELASVVCKDYFIFTADLFQDLPAFAIGRGNWDNWMVAHSKSNGIPVVDITAVAPVIHQRHGYAHVSGGRGAVYVSGPEAKENQRLAGGRHLISGSTANWRFDKSGIRRVRWTSWTLCKDAFRFAGLLLRMLMRSD</sequence>
<dbReference type="OrthoDB" id="240268at2"/>
<dbReference type="KEGG" id="ruv:EC9_01620"/>
<dbReference type="RefSeq" id="WP_145341518.1">
    <property type="nucleotide sequence ID" value="NZ_CP036261.1"/>
</dbReference>
<organism evidence="1 2">
    <name type="scientific">Rosistilla ulvae</name>
    <dbReference type="NCBI Taxonomy" id="1930277"/>
    <lineage>
        <taxon>Bacteria</taxon>
        <taxon>Pseudomonadati</taxon>
        <taxon>Planctomycetota</taxon>
        <taxon>Planctomycetia</taxon>
        <taxon>Pirellulales</taxon>
        <taxon>Pirellulaceae</taxon>
        <taxon>Rosistilla</taxon>
    </lineage>
</organism>
<dbReference type="AlphaFoldDB" id="A0A517LTP2"/>
<dbReference type="InterPro" id="IPR044575">
    <property type="entry name" value="RAY1-like"/>
</dbReference>
<dbReference type="EMBL" id="CP036261">
    <property type="protein sequence ID" value="QDS86004.1"/>
    <property type="molecule type" value="Genomic_DNA"/>
</dbReference>
<evidence type="ECO:0008006" key="3">
    <source>
        <dbReference type="Google" id="ProtNLM"/>
    </source>
</evidence>
<keyword evidence="2" id="KW-1185">Reference proteome</keyword>
<name>A0A517LTP2_9BACT</name>
<accession>A0A517LTP2</accession>
<evidence type="ECO:0000313" key="1">
    <source>
        <dbReference type="EMBL" id="QDS86004.1"/>
    </source>
</evidence>